<comment type="similarity">
    <text evidence="1">Belongs to the 'phage' integrase family.</text>
</comment>
<dbReference type="PROSITE" id="PS51900">
    <property type="entry name" value="CB"/>
    <property type="match status" value="1"/>
</dbReference>
<evidence type="ECO:0000256" key="4">
    <source>
        <dbReference type="ARBA" id="ARBA00022801"/>
    </source>
</evidence>
<dbReference type="InterPro" id="IPR050090">
    <property type="entry name" value="Tyrosine_recombinase_XerCD"/>
</dbReference>
<dbReference type="InterPro" id="IPR011010">
    <property type="entry name" value="DNA_brk_join_enz"/>
</dbReference>
<dbReference type="GO" id="GO:0015074">
    <property type="term" value="P:DNA integration"/>
    <property type="evidence" value="ECO:0007669"/>
    <property type="project" value="UniProtKB-KW"/>
</dbReference>
<keyword evidence="4" id="KW-0378">Hydrolase</keyword>
<evidence type="ECO:0000256" key="6">
    <source>
        <dbReference type="ARBA" id="ARBA00023125"/>
    </source>
</evidence>
<organism evidence="12">
    <name type="scientific">Podoviridae sp. ctZih56</name>
    <dbReference type="NCBI Taxonomy" id="2827741"/>
    <lineage>
        <taxon>Viruses</taxon>
        <taxon>Duplodnaviria</taxon>
        <taxon>Heunggongvirae</taxon>
        <taxon>Uroviricota</taxon>
        <taxon>Caudoviricetes</taxon>
    </lineage>
</organism>
<proteinExistence type="inferred from homology"/>
<dbReference type="InterPro" id="IPR044068">
    <property type="entry name" value="CB"/>
</dbReference>
<evidence type="ECO:0000259" key="10">
    <source>
        <dbReference type="PROSITE" id="PS51898"/>
    </source>
</evidence>
<dbReference type="Gene3D" id="1.10.150.130">
    <property type="match status" value="1"/>
</dbReference>
<evidence type="ECO:0000256" key="1">
    <source>
        <dbReference type="ARBA" id="ARBA00008857"/>
    </source>
</evidence>
<dbReference type="PANTHER" id="PTHR30349">
    <property type="entry name" value="PHAGE INTEGRASE-RELATED"/>
    <property type="match status" value="1"/>
</dbReference>
<evidence type="ECO:0000256" key="8">
    <source>
        <dbReference type="ARBA" id="ARBA00023195"/>
    </source>
</evidence>
<dbReference type="GO" id="GO:0003677">
    <property type="term" value="F:DNA binding"/>
    <property type="evidence" value="ECO:0007669"/>
    <property type="project" value="UniProtKB-UniRule"/>
</dbReference>
<keyword evidence="6 9" id="KW-0238">DNA-binding</keyword>
<protein>
    <recommendedName>
        <fullName evidence="2">Integrase</fullName>
    </recommendedName>
</protein>
<evidence type="ECO:0000259" key="11">
    <source>
        <dbReference type="PROSITE" id="PS51900"/>
    </source>
</evidence>
<evidence type="ECO:0000313" key="12">
    <source>
        <dbReference type="EMBL" id="DAF49691.1"/>
    </source>
</evidence>
<dbReference type="PANTHER" id="PTHR30349:SF64">
    <property type="entry name" value="PROPHAGE INTEGRASE INTD-RELATED"/>
    <property type="match status" value="1"/>
</dbReference>
<dbReference type="InterPro" id="IPR013762">
    <property type="entry name" value="Integrase-like_cat_sf"/>
</dbReference>
<evidence type="ECO:0000256" key="7">
    <source>
        <dbReference type="ARBA" id="ARBA00023172"/>
    </source>
</evidence>
<feature type="domain" description="Core-binding (CB)" evidence="11">
    <location>
        <begin position="60"/>
        <end position="140"/>
    </location>
</feature>
<keyword evidence="5" id="KW-0229">DNA integration</keyword>
<keyword evidence="8" id="KW-1179">Viral genome integration</keyword>
<dbReference type="SUPFAM" id="SSF56349">
    <property type="entry name" value="DNA breaking-rejoining enzymes"/>
    <property type="match status" value="1"/>
</dbReference>
<feature type="domain" description="Tyr recombinase" evidence="10">
    <location>
        <begin position="148"/>
        <end position="336"/>
    </location>
</feature>
<dbReference type="Pfam" id="PF00589">
    <property type="entry name" value="Phage_integrase"/>
    <property type="match status" value="1"/>
</dbReference>
<dbReference type="InterPro" id="IPR002104">
    <property type="entry name" value="Integrase_catalytic"/>
</dbReference>
<dbReference type="CDD" id="cd01189">
    <property type="entry name" value="INT_ICEBs1_C_like"/>
    <property type="match status" value="1"/>
</dbReference>
<dbReference type="GO" id="GO:0016740">
    <property type="term" value="F:transferase activity"/>
    <property type="evidence" value="ECO:0007669"/>
    <property type="project" value="UniProtKB-KW"/>
</dbReference>
<dbReference type="GO" id="GO:0006310">
    <property type="term" value="P:DNA recombination"/>
    <property type="evidence" value="ECO:0007669"/>
    <property type="project" value="UniProtKB-KW"/>
</dbReference>
<dbReference type="EMBL" id="BK032586">
    <property type="protein sequence ID" value="DAF49691.1"/>
    <property type="molecule type" value="Genomic_DNA"/>
</dbReference>
<keyword evidence="3" id="KW-0808">Transferase</keyword>
<dbReference type="Gene3D" id="1.10.443.10">
    <property type="entry name" value="Intergrase catalytic core"/>
    <property type="match status" value="1"/>
</dbReference>
<keyword evidence="7" id="KW-0233">DNA recombination</keyword>
<evidence type="ECO:0000256" key="5">
    <source>
        <dbReference type="ARBA" id="ARBA00022908"/>
    </source>
</evidence>
<keyword evidence="8" id="KW-1160">Virus entry into host cell</keyword>
<dbReference type="PROSITE" id="PS51898">
    <property type="entry name" value="TYR_RECOMBINASE"/>
    <property type="match status" value="1"/>
</dbReference>
<dbReference type="GO" id="GO:0075713">
    <property type="term" value="P:establishment of integrated proviral latency"/>
    <property type="evidence" value="ECO:0007669"/>
    <property type="project" value="UniProtKB-KW"/>
</dbReference>
<name>A0A8S5SFS0_9CAUD</name>
<evidence type="ECO:0000256" key="2">
    <source>
        <dbReference type="ARBA" id="ARBA00016082"/>
    </source>
</evidence>
<dbReference type="GO" id="GO:0044826">
    <property type="term" value="P:viral genome integration into host DNA"/>
    <property type="evidence" value="ECO:0007669"/>
    <property type="project" value="UniProtKB-KW"/>
</dbReference>
<accession>A0A8S5SFS0</accession>
<evidence type="ECO:0000256" key="9">
    <source>
        <dbReference type="PROSITE-ProRule" id="PRU01248"/>
    </source>
</evidence>
<sequence>MPSTPRRLPSGSWNCYAYLGKDAEGKRIQRSVTRATKAEARAAAVELEQSAPAAVAASPLTLGEAMTRFIDLRVNVLSKSTVVGYRRIQKNYLHRLQRERLETITQDMIQTEINACAETLSPKTVSNIHGFLSAVFAAYLPDMHLKTRLPQKIKQEIIIPELSTIQAVENYAREHNDFDLLLAVMLASQLGLRRSEICALMHDDVSPAGDVTISKALVIDDQKEWVLKPPKSRAGFRTLPLTGPIKTLLEDPAAPKSGRLVQSNPNVIGKRFRNALAALNLPPCRFHDLRHYNASVMLALNIPFMYIAARMGHENDEMVRRVYGHLMAQKQDDINDLMTNYFK</sequence>
<reference evidence="12" key="1">
    <citation type="journal article" date="2021" name="Proc. Natl. Acad. Sci. U.S.A.">
        <title>A Catalog of Tens of Thousands of Viruses from Human Metagenomes Reveals Hidden Associations with Chronic Diseases.</title>
        <authorList>
            <person name="Tisza M.J."/>
            <person name="Buck C.B."/>
        </authorList>
    </citation>
    <scope>NUCLEOTIDE SEQUENCE</scope>
    <source>
        <strain evidence="12">CtZih56</strain>
    </source>
</reference>
<dbReference type="InterPro" id="IPR010998">
    <property type="entry name" value="Integrase_recombinase_N"/>
</dbReference>
<evidence type="ECO:0000256" key="3">
    <source>
        <dbReference type="ARBA" id="ARBA00022679"/>
    </source>
</evidence>
<dbReference type="GO" id="GO:0016787">
    <property type="term" value="F:hydrolase activity"/>
    <property type="evidence" value="ECO:0007669"/>
    <property type="project" value="UniProtKB-KW"/>
</dbReference>